<keyword evidence="9 12" id="KW-0067">ATP-binding</keyword>
<comment type="similarity">
    <text evidence="2 12">Belongs to the class-I aminoacyl-tRNA synthetase family.</text>
</comment>
<dbReference type="PRINTS" id="PR00983">
    <property type="entry name" value="TRNASYNTHCYS"/>
</dbReference>
<dbReference type="GO" id="GO:0005829">
    <property type="term" value="C:cytosol"/>
    <property type="evidence" value="ECO:0007669"/>
    <property type="project" value="TreeGrafter"/>
</dbReference>
<protein>
    <recommendedName>
        <fullName evidence="12">Cysteine--tRNA ligase</fullName>
        <ecNumber evidence="12">6.1.1.16</ecNumber>
    </recommendedName>
    <alternativeName>
        <fullName evidence="12">Cysteinyl-tRNA synthetase</fullName>
        <shortName evidence="12">CysRS</shortName>
    </alternativeName>
</protein>
<dbReference type="EMBL" id="FNIN01000001">
    <property type="protein sequence ID" value="SDN21508.1"/>
    <property type="molecule type" value="Genomic_DNA"/>
</dbReference>
<evidence type="ECO:0000256" key="2">
    <source>
        <dbReference type="ARBA" id="ARBA00005594"/>
    </source>
</evidence>
<dbReference type="GO" id="GO:0006423">
    <property type="term" value="P:cysteinyl-tRNA aminoacylation"/>
    <property type="evidence" value="ECO:0007669"/>
    <property type="project" value="UniProtKB-UniRule"/>
</dbReference>
<dbReference type="SUPFAM" id="SSF52374">
    <property type="entry name" value="Nucleotidylyl transferase"/>
    <property type="match status" value="1"/>
</dbReference>
<comment type="subcellular location">
    <subcellularLocation>
        <location evidence="1 12">Cytoplasm</location>
    </subcellularLocation>
</comment>
<dbReference type="Gene3D" id="1.20.120.1910">
    <property type="entry name" value="Cysteine-tRNA ligase, C-terminal anti-codon recognition domain"/>
    <property type="match status" value="1"/>
</dbReference>
<keyword evidence="6 12" id="KW-0479">Metal-binding</keyword>
<feature type="binding site" evidence="12">
    <location>
        <position position="233"/>
    </location>
    <ligand>
        <name>Zn(2+)</name>
        <dbReference type="ChEBI" id="CHEBI:29105"/>
    </ligand>
</feature>
<evidence type="ECO:0000313" key="14">
    <source>
        <dbReference type="EMBL" id="SDN21508.1"/>
    </source>
</evidence>
<dbReference type="SMART" id="SM00840">
    <property type="entry name" value="DALR_2"/>
    <property type="match status" value="1"/>
</dbReference>
<evidence type="ECO:0000256" key="9">
    <source>
        <dbReference type="ARBA" id="ARBA00022840"/>
    </source>
</evidence>
<dbReference type="CDD" id="cd00672">
    <property type="entry name" value="CysRS_core"/>
    <property type="match status" value="1"/>
</dbReference>
<organism evidence="14 15">
    <name type="scientific">Desulfonauticus submarinus</name>
    <dbReference type="NCBI Taxonomy" id="206665"/>
    <lineage>
        <taxon>Bacteria</taxon>
        <taxon>Pseudomonadati</taxon>
        <taxon>Thermodesulfobacteriota</taxon>
        <taxon>Desulfovibrionia</taxon>
        <taxon>Desulfovibrionales</taxon>
        <taxon>Desulfonauticaceae</taxon>
        <taxon>Desulfonauticus</taxon>
    </lineage>
</organism>
<feature type="binding site" evidence="12">
    <location>
        <position position="268"/>
    </location>
    <ligand>
        <name>ATP</name>
        <dbReference type="ChEBI" id="CHEBI:30616"/>
    </ligand>
</feature>
<proteinExistence type="inferred from homology"/>
<dbReference type="EC" id="6.1.1.16" evidence="12"/>
<evidence type="ECO:0000256" key="5">
    <source>
        <dbReference type="ARBA" id="ARBA00022598"/>
    </source>
</evidence>
<name>A0A1G9ZJP6_9BACT</name>
<dbReference type="Gene3D" id="3.40.50.620">
    <property type="entry name" value="HUPs"/>
    <property type="match status" value="1"/>
</dbReference>
<dbReference type="OrthoDB" id="9815130at2"/>
<dbReference type="HAMAP" id="MF_00041">
    <property type="entry name" value="Cys_tRNA_synth"/>
    <property type="match status" value="1"/>
</dbReference>
<dbReference type="RefSeq" id="WP_092061605.1">
    <property type="nucleotide sequence ID" value="NZ_FNIN01000001.1"/>
</dbReference>
<sequence>MLIYNSFSRKKEEIKPLKDKKLGVYVCGITAYDYCHIGHARSAVVFDVLIRYLRFLGYDVKFVRNFTDIDDKIIKRANEEGISCEELAAKYIDAFYKDMDALNILRADIEPKATEHIEEMIELTKILLDKGYAYLADNGDVYFRVRKFSSYGALSGRNIEELQAGARIAPEEKKEDPLDFVLWKSAKPGEPSWDSPWGKGRPGWHLECSAMSKKYLGIPFDIHGGGQDLIFPHHENERAQSEAAYGTTFVKYWVHNGFVQVNSEKMSKSLGNFITIRDILNNYHPEVLRFFLLTKHYKSPLDYNVEALEESEKALKKIYKTLKDINSSLEIKKWKNITLKQDLIQEFNSNRENFFKALDDDLNTAKGLGFLFNVVRILNRILSDKNYRKSVQTKEMLEVAKDFFEKVKDILGILYLKPDIFLNELKTIQLKRKNIDLAKVEELISSREQARKNKDFTQADALREELDKMGIEIKDTPLGTEWDLK</sequence>
<dbReference type="NCBIfam" id="TIGR00435">
    <property type="entry name" value="cysS"/>
    <property type="match status" value="1"/>
</dbReference>
<dbReference type="SUPFAM" id="SSF47323">
    <property type="entry name" value="Anticodon-binding domain of a subclass of class I aminoacyl-tRNA synthetases"/>
    <property type="match status" value="1"/>
</dbReference>
<keyword evidence="7 12" id="KW-0547">Nucleotide-binding</keyword>
<keyword evidence="10 12" id="KW-0648">Protein biosynthesis</keyword>
<dbReference type="Pfam" id="PF23493">
    <property type="entry name" value="CysS_C"/>
    <property type="match status" value="1"/>
</dbReference>
<dbReference type="GO" id="GO:0005524">
    <property type="term" value="F:ATP binding"/>
    <property type="evidence" value="ECO:0007669"/>
    <property type="project" value="UniProtKB-UniRule"/>
</dbReference>
<evidence type="ECO:0000256" key="11">
    <source>
        <dbReference type="ARBA" id="ARBA00023146"/>
    </source>
</evidence>
<comment type="cofactor">
    <cofactor evidence="12">
        <name>Zn(2+)</name>
        <dbReference type="ChEBI" id="CHEBI:29105"/>
    </cofactor>
    <text evidence="12">Binds 1 zinc ion per subunit.</text>
</comment>
<evidence type="ECO:0000256" key="4">
    <source>
        <dbReference type="ARBA" id="ARBA00022490"/>
    </source>
</evidence>
<comment type="subunit">
    <text evidence="3 12">Monomer.</text>
</comment>
<dbReference type="PANTHER" id="PTHR10890">
    <property type="entry name" value="CYSTEINYL-TRNA SYNTHETASE"/>
    <property type="match status" value="1"/>
</dbReference>
<dbReference type="InterPro" id="IPR032678">
    <property type="entry name" value="tRNA-synt_1_cat_dom"/>
</dbReference>
<feature type="short sequence motif" description="'KMSKS' region" evidence="12">
    <location>
        <begin position="265"/>
        <end position="269"/>
    </location>
</feature>
<keyword evidence="8 12" id="KW-0862">Zinc</keyword>
<dbReference type="AlphaFoldDB" id="A0A1G9ZJP6"/>
<feature type="binding site" evidence="12">
    <location>
        <position position="208"/>
    </location>
    <ligand>
        <name>Zn(2+)</name>
        <dbReference type="ChEBI" id="CHEBI:29105"/>
    </ligand>
</feature>
<feature type="short sequence motif" description="'HIGH' region" evidence="12">
    <location>
        <begin position="29"/>
        <end position="39"/>
    </location>
</feature>
<evidence type="ECO:0000256" key="1">
    <source>
        <dbReference type="ARBA" id="ARBA00004496"/>
    </source>
</evidence>
<dbReference type="InterPro" id="IPR024909">
    <property type="entry name" value="Cys-tRNA/MSH_ligase"/>
</dbReference>
<dbReference type="InterPro" id="IPR009080">
    <property type="entry name" value="tRNAsynth_Ia_anticodon-bd"/>
</dbReference>
<evidence type="ECO:0000256" key="3">
    <source>
        <dbReference type="ARBA" id="ARBA00011245"/>
    </source>
</evidence>
<dbReference type="STRING" id="206665.SAMN04488516_10156"/>
<dbReference type="PANTHER" id="PTHR10890:SF3">
    <property type="entry name" value="CYSTEINE--TRNA LIGASE, CYTOPLASMIC"/>
    <property type="match status" value="1"/>
</dbReference>
<evidence type="ECO:0000256" key="7">
    <source>
        <dbReference type="ARBA" id="ARBA00022741"/>
    </source>
</evidence>
<dbReference type="InterPro" id="IPR015273">
    <property type="entry name" value="Cys-tRNA-synt_Ia_DALR"/>
</dbReference>
<dbReference type="GO" id="GO:0004817">
    <property type="term" value="F:cysteine-tRNA ligase activity"/>
    <property type="evidence" value="ECO:0007669"/>
    <property type="project" value="UniProtKB-UniRule"/>
</dbReference>
<dbReference type="InterPro" id="IPR015803">
    <property type="entry name" value="Cys-tRNA-ligase"/>
</dbReference>
<dbReference type="FunFam" id="3.40.50.620:FF:000009">
    <property type="entry name" value="Cysteine--tRNA ligase"/>
    <property type="match status" value="1"/>
</dbReference>
<accession>A0A1G9ZJP6</accession>
<feature type="binding site" evidence="12">
    <location>
        <position position="237"/>
    </location>
    <ligand>
        <name>Zn(2+)</name>
        <dbReference type="ChEBI" id="CHEBI:29105"/>
    </ligand>
</feature>
<keyword evidence="5 12" id="KW-0436">Ligase</keyword>
<evidence type="ECO:0000256" key="12">
    <source>
        <dbReference type="HAMAP-Rule" id="MF_00041"/>
    </source>
</evidence>
<evidence type="ECO:0000256" key="8">
    <source>
        <dbReference type="ARBA" id="ARBA00022833"/>
    </source>
</evidence>
<evidence type="ECO:0000256" key="10">
    <source>
        <dbReference type="ARBA" id="ARBA00022917"/>
    </source>
</evidence>
<feature type="binding site" evidence="12">
    <location>
        <position position="27"/>
    </location>
    <ligand>
        <name>Zn(2+)</name>
        <dbReference type="ChEBI" id="CHEBI:29105"/>
    </ligand>
</feature>
<dbReference type="GO" id="GO:0008270">
    <property type="term" value="F:zinc ion binding"/>
    <property type="evidence" value="ECO:0007669"/>
    <property type="project" value="UniProtKB-UniRule"/>
</dbReference>
<gene>
    <name evidence="12" type="primary">cysS</name>
    <name evidence="14" type="ORF">SAMN04488516_10156</name>
</gene>
<keyword evidence="11 12" id="KW-0030">Aminoacyl-tRNA synthetase</keyword>
<dbReference type="Pfam" id="PF01406">
    <property type="entry name" value="tRNA-synt_1e"/>
    <property type="match status" value="1"/>
</dbReference>
<dbReference type="InterPro" id="IPR014729">
    <property type="entry name" value="Rossmann-like_a/b/a_fold"/>
</dbReference>
<feature type="domain" description="Cysteinyl-tRNA synthetase class Ia DALR" evidence="13">
    <location>
        <begin position="353"/>
        <end position="422"/>
    </location>
</feature>
<evidence type="ECO:0000259" key="13">
    <source>
        <dbReference type="SMART" id="SM00840"/>
    </source>
</evidence>
<comment type="catalytic activity">
    <reaction evidence="12">
        <text>tRNA(Cys) + L-cysteine + ATP = L-cysteinyl-tRNA(Cys) + AMP + diphosphate</text>
        <dbReference type="Rhea" id="RHEA:17773"/>
        <dbReference type="Rhea" id="RHEA-COMP:9661"/>
        <dbReference type="Rhea" id="RHEA-COMP:9679"/>
        <dbReference type="ChEBI" id="CHEBI:30616"/>
        <dbReference type="ChEBI" id="CHEBI:33019"/>
        <dbReference type="ChEBI" id="CHEBI:35235"/>
        <dbReference type="ChEBI" id="CHEBI:78442"/>
        <dbReference type="ChEBI" id="CHEBI:78517"/>
        <dbReference type="ChEBI" id="CHEBI:456215"/>
        <dbReference type="EC" id="6.1.1.16"/>
    </reaction>
</comment>
<dbReference type="Proteomes" id="UP000199602">
    <property type="component" value="Unassembled WGS sequence"/>
</dbReference>
<reference evidence="14 15" key="1">
    <citation type="submission" date="2016-10" db="EMBL/GenBank/DDBJ databases">
        <authorList>
            <person name="de Groot N.N."/>
        </authorList>
    </citation>
    <scope>NUCLEOTIDE SEQUENCE [LARGE SCALE GENOMIC DNA]</scope>
    <source>
        <strain evidence="14 15">DSM 15269</strain>
    </source>
</reference>
<keyword evidence="15" id="KW-1185">Reference proteome</keyword>
<dbReference type="InterPro" id="IPR056411">
    <property type="entry name" value="CysS_C"/>
</dbReference>
<evidence type="ECO:0000313" key="15">
    <source>
        <dbReference type="Proteomes" id="UP000199602"/>
    </source>
</evidence>
<evidence type="ECO:0000256" key="6">
    <source>
        <dbReference type="ARBA" id="ARBA00022723"/>
    </source>
</evidence>
<keyword evidence="4 12" id="KW-0963">Cytoplasm</keyword>
<dbReference type="Pfam" id="PF09190">
    <property type="entry name" value="DALR_2"/>
    <property type="match status" value="1"/>
</dbReference>